<organism evidence="1 2">
    <name type="scientific">Luteimicrobium subarcticum</name>
    <dbReference type="NCBI Taxonomy" id="620910"/>
    <lineage>
        <taxon>Bacteria</taxon>
        <taxon>Bacillati</taxon>
        <taxon>Actinomycetota</taxon>
        <taxon>Actinomycetes</taxon>
        <taxon>Micrococcales</taxon>
        <taxon>Luteimicrobium</taxon>
    </lineage>
</organism>
<name>A0A2M8WRS7_9MICO</name>
<dbReference type="RefSeq" id="WP_100350224.1">
    <property type="nucleotide sequence ID" value="NZ_PGTZ01000008.1"/>
</dbReference>
<proteinExistence type="predicted"/>
<protein>
    <submittedName>
        <fullName evidence="1">Uncharacterized protein</fullName>
    </submittedName>
</protein>
<sequence>MSDPYYARDFLNTPGHHGGAYVLATVETDADTAGESLVGPSLDARLTVSDCGRVTTLNFVCYEADDIDNALHKARLLRRTVDEFAAALEEHAVEFRRVLEEHVPAE</sequence>
<reference evidence="1 2" key="1">
    <citation type="submission" date="2017-11" db="EMBL/GenBank/DDBJ databases">
        <title>Genomic Encyclopedia of Archaeal and Bacterial Type Strains, Phase II (KMG-II): From Individual Species to Whole Genera.</title>
        <authorList>
            <person name="Goeker M."/>
        </authorList>
    </citation>
    <scope>NUCLEOTIDE SEQUENCE [LARGE SCALE GENOMIC DNA]</scope>
    <source>
        <strain evidence="1 2">DSM 22413</strain>
    </source>
</reference>
<accession>A0A2M8WRS7</accession>
<dbReference type="AlphaFoldDB" id="A0A2M8WRS7"/>
<evidence type="ECO:0000313" key="2">
    <source>
        <dbReference type="Proteomes" id="UP000231586"/>
    </source>
</evidence>
<keyword evidence="2" id="KW-1185">Reference proteome</keyword>
<dbReference type="Proteomes" id="UP000231586">
    <property type="component" value="Unassembled WGS sequence"/>
</dbReference>
<comment type="caution">
    <text evidence="1">The sequence shown here is derived from an EMBL/GenBank/DDBJ whole genome shotgun (WGS) entry which is preliminary data.</text>
</comment>
<dbReference type="EMBL" id="PGTZ01000008">
    <property type="protein sequence ID" value="PJI93546.1"/>
    <property type="molecule type" value="Genomic_DNA"/>
</dbReference>
<gene>
    <name evidence="1" type="ORF">CLV34_2120</name>
</gene>
<dbReference type="OrthoDB" id="5149156at2"/>
<evidence type="ECO:0000313" key="1">
    <source>
        <dbReference type="EMBL" id="PJI93546.1"/>
    </source>
</evidence>